<dbReference type="EC" id="2.4.1.255" evidence="3"/>
<organism evidence="9 10">
    <name type="scientific">Candidatus Symbiobacter mobilis CR</name>
    <dbReference type="NCBI Taxonomy" id="946483"/>
    <lineage>
        <taxon>Bacteria</taxon>
        <taxon>Pseudomonadati</taxon>
        <taxon>Pseudomonadota</taxon>
        <taxon>Betaproteobacteria</taxon>
        <taxon>Burkholderiales</taxon>
        <taxon>Comamonadaceae</taxon>
    </lineage>
</organism>
<evidence type="ECO:0000256" key="1">
    <source>
        <dbReference type="ARBA" id="ARBA00004922"/>
    </source>
</evidence>
<dbReference type="STRING" id="946483.Cenrod_1397"/>
<keyword evidence="6" id="KW-0677">Repeat</keyword>
<dbReference type="InterPro" id="IPR011990">
    <property type="entry name" value="TPR-like_helical_dom_sf"/>
</dbReference>
<accession>U5NBD4</accession>
<dbReference type="Gene3D" id="3.40.50.2000">
    <property type="entry name" value="Glycogen Phosphorylase B"/>
    <property type="match status" value="1"/>
</dbReference>
<dbReference type="Pfam" id="PF13844">
    <property type="entry name" value="Glyco_transf_41"/>
    <property type="match status" value="2"/>
</dbReference>
<dbReference type="EMBL" id="CP004885">
    <property type="protein sequence ID" value="AGX87484.1"/>
    <property type="molecule type" value="Genomic_DNA"/>
</dbReference>
<feature type="domain" description="O-GlcNAc transferase C-terminal" evidence="8">
    <location>
        <begin position="405"/>
        <end position="578"/>
    </location>
</feature>
<dbReference type="SUPFAM" id="SSF48452">
    <property type="entry name" value="TPR-like"/>
    <property type="match status" value="1"/>
</dbReference>
<evidence type="ECO:0000256" key="5">
    <source>
        <dbReference type="ARBA" id="ARBA00022679"/>
    </source>
</evidence>
<dbReference type="OrthoDB" id="101857at2"/>
<sequence length="733" mass="82612">MSRPISRGSDALADRIRAAFDASNWAEAIRLCKATLRKNPLHLPSHRYLGFALYQTGEIDAALAAYGHANILFPDDGKLLLNYANILLHSARFEESKKLLERLCTLRPDDVLVWIRLSQACYPLQQHEKGFAAAQRAVELAVELPDKVAALTQRAIQRRELGQVRAAVLDCEEGITLDPTCECNYTNRLLFMLADPLSTDEDMARAAREYAEQFETPLKPFWPTFADHPRGPWRRLRIGFLSADFRNHAAMYWMEGLLSQLDRRQFEVYAFYMFPKDDWITDRVQCHVDHFIHVDRMLPEVRAQRIQEQGIDILVDLSGHTGNNGLMTVARKPAPVQVNWLGFVSTSGLSAIDYKISCAVQDPEGIDFLYTEKIYRLPVCGCYRPMIRNPLWRYQPRYTVRPTPAMANGYITFGTCNNLGKLTDGVLTLWGQLQQRVAGSWLLIEGKNFDLPAVADAYRERCGRLGIDPQRLQLVPLHQDNQYLTYHQIDIALDPFPLGGGTTTCDVLWMGVPLVTLEGKNAQGRMGVSALTAVGRTEWIAPSTDAYLDIAAELASDVQRLNQIRLGLRGETERSTLMREDFFRHYFGEALRAMWVQWIAQTNHPGDPDAQSSAIESWLQDIPPEWEQPPRPGVGIAPGQRIPLEEAHQRLQQLIADARNAPPPPSLPAPKIEDIRWVAATQFAELVLCAVPHDPVALTCLAEIELAHGYKDFALTYLQYAAQSMSGTSGVMR</sequence>
<dbReference type="InterPro" id="IPR019734">
    <property type="entry name" value="TPR_rpt"/>
</dbReference>
<keyword evidence="4" id="KW-0328">Glycosyltransferase</keyword>
<dbReference type="Proteomes" id="UP000017184">
    <property type="component" value="Chromosome"/>
</dbReference>
<gene>
    <name evidence="9" type="ORF">Cenrod_1397</name>
</gene>
<comment type="pathway">
    <text evidence="1">Protein modification; protein glycosylation.</text>
</comment>
<dbReference type="InterPro" id="IPR051939">
    <property type="entry name" value="Glycosyltr_41/O-GlcNAc_trsf"/>
</dbReference>
<evidence type="ECO:0000256" key="2">
    <source>
        <dbReference type="ARBA" id="ARBA00005386"/>
    </source>
</evidence>
<keyword evidence="5 9" id="KW-0808">Transferase</keyword>
<evidence type="ECO:0000313" key="10">
    <source>
        <dbReference type="Proteomes" id="UP000017184"/>
    </source>
</evidence>
<dbReference type="InterPro" id="IPR029489">
    <property type="entry name" value="OGT/SEC/SPY_C"/>
</dbReference>
<dbReference type="Gene3D" id="3.40.50.11380">
    <property type="match status" value="1"/>
</dbReference>
<evidence type="ECO:0000256" key="6">
    <source>
        <dbReference type="ARBA" id="ARBA00022737"/>
    </source>
</evidence>
<dbReference type="eggNOG" id="COG3914">
    <property type="taxonomic scope" value="Bacteria"/>
</dbReference>
<feature type="domain" description="O-GlcNAc transferase C-terminal" evidence="8">
    <location>
        <begin position="232"/>
        <end position="377"/>
    </location>
</feature>
<evidence type="ECO:0000256" key="7">
    <source>
        <dbReference type="ARBA" id="ARBA00022803"/>
    </source>
</evidence>
<dbReference type="HOGENOM" id="CLU_001721_4_1_4"/>
<dbReference type="PANTHER" id="PTHR44835:SF1">
    <property type="entry name" value="PROTEIN O-GLCNAC TRANSFERASE"/>
    <property type="match status" value="1"/>
</dbReference>
<dbReference type="GO" id="GO:0097363">
    <property type="term" value="F:protein O-acetylglucosaminyltransferase activity"/>
    <property type="evidence" value="ECO:0007669"/>
    <property type="project" value="UniProtKB-EC"/>
</dbReference>
<evidence type="ECO:0000256" key="3">
    <source>
        <dbReference type="ARBA" id="ARBA00011970"/>
    </source>
</evidence>
<dbReference type="SMART" id="SM00028">
    <property type="entry name" value="TPR"/>
    <property type="match status" value="4"/>
</dbReference>
<evidence type="ECO:0000259" key="8">
    <source>
        <dbReference type="Pfam" id="PF13844"/>
    </source>
</evidence>
<name>U5NBD4_9BURK</name>
<protein>
    <recommendedName>
        <fullName evidence="3">protein O-GlcNAc transferase</fullName>
        <ecNumber evidence="3">2.4.1.255</ecNumber>
    </recommendedName>
</protein>
<dbReference type="eggNOG" id="COG0457">
    <property type="taxonomic scope" value="Bacteria"/>
</dbReference>
<evidence type="ECO:0000256" key="4">
    <source>
        <dbReference type="ARBA" id="ARBA00022676"/>
    </source>
</evidence>
<dbReference type="PANTHER" id="PTHR44835">
    <property type="entry name" value="UDP-N-ACETYLGLUCOSAMINE--PEPTIDE N-ACETYLGLUCOSAMINYLTRANSFERASE SPINDLY-RELATED"/>
    <property type="match status" value="1"/>
</dbReference>
<keyword evidence="10" id="KW-1185">Reference proteome</keyword>
<comment type="similarity">
    <text evidence="2">Belongs to the glycosyltransferase 41 family. O-GlcNAc transferase subfamily.</text>
</comment>
<dbReference type="AlphaFoldDB" id="U5NBD4"/>
<dbReference type="RefSeq" id="WP_022772867.1">
    <property type="nucleotide sequence ID" value="NC_022576.1"/>
</dbReference>
<reference evidence="9 10" key="1">
    <citation type="journal article" date="2013" name="Genome Biol.">
        <title>Genomic analysis reveals key aspects of prokaryotic symbiosis in the phototrophic consortium "Chlorochromatium aggregatum".</title>
        <authorList>
            <person name="Liu Z."/>
            <person name="Muller J."/>
            <person name="Li T."/>
            <person name="Alvey R.M."/>
            <person name="Vogl K."/>
            <person name="Frigaard N.U."/>
            <person name="Rockwell N.C."/>
            <person name="Boyd E.S."/>
            <person name="Tomsho L.P."/>
            <person name="Schuster S.C."/>
            <person name="Henke P."/>
            <person name="Rohde M."/>
            <person name="Overmann J."/>
            <person name="Bryant D.A."/>
        </authorList>
    </citation>
    <scope>NUCLEOTIDE SEQUENCE [LARGE SCALE GENOMIC DNA]</scope>
    <source>
        <strain evidence="9">CR</strain>
    </source>
</reference>
<keyword evidence="7" id="KW-0802">TPR repeat</keyword>
<proteinExistence type="inferred from homology"/>
<dbReference type="Gene3D" id="1.25.40.10">
    <property type="entry name" value="Tetratricopeptide repeat domain"/>
    <property type="match status" value="1"/>
</dbReference>
<dbReference type="Pfam" id="PF14559">
    <property type="entry name" value="TPR_19"/>
    <property type="match status" value="1"/>
</dbReference>
<dbReference type="KEGG" id="cbx:Cenrod_1397"/>
<evidence type="ECO:0000313" key="9">
    <source>
        <dbReference type="EMBL" id="AGX87484.1"/>
    </source>
</evidence>